<feature type="domain" description="5'-Nucleotidase C-terminal" evidence="4">
    <location>
        <begin position="409"/>
        <end position="566"/>
    </location>
</feature>
<keyword evidence="1 2" id="KW-0732">Signal</keyword>
<dbReference type="SUPFAM" id="SSF55816">
    <property type="entry name" value="5'-nucleotidase (syn. UDP-sugar hydrolase), C-terminal domain"/>
    <property type="match status" value="1"/>
</dbReference>
<organism evidence="5 6">
    <name type="scientific">Candidatus Desulfovibrio intestinipullorum</name>
    <dbReference type="NCBI Taxonomy" id="2838536"/>
    <lineage>
        <taxon>Bacteria</taxon>
        <taxon>Pseudomonadati</taxon>
        <taxon>Thermodesulfobacteriota</taxon>
        <taxon>Desulfovibrionia</taxon>
        <taxon>Desulfovibrionales</taxon>
        <taxon>Desulfovibrionaceae</taxon>
        <taxon>Desulfovibrio</taxon>
    </lineage>
</organism>
<dbReference type="GO" id="GO:0009166">
    <property type="term" value="P:nucleotide catabolic process"/>
    <property type="evidence" value="ECO:0007669"/>
    <property type="project" value="InterPro"/>
</dbReference>
<accession>A0A9D1PXR4</accession>
<proteinExistence type="inferred from homology"/>
<dbReference type="PRINTS" id="PR01607">
    <property type="entry name" value="APYRASEFAMLY"/>
</dbReference>
<dbReference type="InterPro" id="IPR029052">
    <property type="entry name" value="Metallo-depent_PP-like"/>
</dbReference>
<dbReference type="SUPFAM" id="SSF56300">
    <property type="entry name" value="Metallo-dependent phosphatases"/>
    <property type="match status" value="1"/>
</dbReference>
<protein>
    <submittedName>
        <fullName evidence="5">Bifunctional metallophosphatase/5'-nucleotidase</fullName>
    </submittedName>
</protein>
<dbReference type="PANTHER" id="PTHR11575:SF24">
    <property type="entry name" value="5'-NUCLEOTIDASE"/>
    <property type="match status" value="1"/>
</dbReference>
<evidence type="ECO:0000256" key="2">
    <source>
        <dbReference type="RuleBase" id="RU362119"/>
    </source>
</evidence>
<evidence type="ECO:0000259" key="4">
    <source>
        <dbReference type="Pfam" id="PF02872"/>
    </source>
</evidence>
<feature type="chain" id="PRO_5039748075" evidence="2">
    <location>
        <begin position="43"/>
        <end position="605"/>
    </location>
</feature>
<dbReference type="Gene3D" id="3.90.780.10">
    <property type="entry name" value="5'-Nucleotidase, C-terminal domain"/>
    <property type="match status" value="1"/>
</dbReference>
<feature type="signal peptide" evidence="2">
    <location>
        <begin position="1"/>
        <end position="42"/>
    </location>
</feature>
<keyword evidence="2" id="KW-0378">Hydrolase</keyword>
<dbReference type="InterPro" id="IPR036907">
    <property type="entry name" value="5'-Nucleotdase_C_sf"/>
</dbReference>
<dbReference type="Pfam" id="PF02872">
    <property type="entry name" value="5_nucleotid_C"/>
    <property type="match status" value="1"/>
</dbReference>
<dbReference type="AlphaFoldDB" id="A0A9D1PXR4"/>
<reference evidence="5" key="2">
    <citation type="submission" date="2021-04" db="EMBL/GenBank/DDBJ databases">
        <authorList>
            <person name="Gilroy R."/>
        </authorList>
    </citation>
    <scope>NUCLEOTIDE SEQUENCE</scope>
    <source>
        <strain evidence="5">ChiHecec2B26-446</strain>
    </source>
</reference>
<dbReference type="GO" id="GO:0016787">
    <property type="term" value="F:hydrolase activity"/>
    <property type="evidence" value="ECO:0007669"/>
    <property type="project" value="UniProtKB-KW"/>
</dbReference>
<dbReference type="Gene3D" id="3.60.21.10">
    <property type="match status" value="1"/>
</dbReference>
<comment type="similarity">
    <text evidence="2">Belongs to the 5'-nucleotidase family.</text>
</comment>
<dbReference type="Pfam" id="PF00149">
    <property type="entry name" value="Metallophos"/>
    <property type="match status" value="1"/>
</dbReference>
<comment type="caution">
    <text evidence="5">The sequence shown here is derived from an EMBL/GenBank/DDBJ whole genome shotgun (WGS) entry which is preliminary data.</text>
</comment>
<dbReference type="Proteomes" id="UP000886752">
    <property type="component" value="Unassembled WGS sequence"/>
</dbReference>
<feature type="domain" description="Calcineurin-like phosphoesterase" evidence="3">
    <location>
        <begin position="90"/>
        <end position="306"/>
    </location>
</feature>
<dbReference type="EMBL" id="DXHV01000054">
    <property type="protein sequence ID" value="HIW00557.1"/>
    <property type="molecule type" value="Genomic_DNA"/>
</dbReference>
<evidence type="ECO:0000313" key="6">
    <source>
        <dbReference type="Proteomes" id="UP000886752"/>
    </source>
</evidence>
<gene>
    <name evidence="5" type="ORF">H9894_05135</name>
</gene>
<evidence type="ECO:0000259" key="3">
    <source>
        <dbReference type="Pfam" id="PF00149"/>
    </source>
</evidence>
<dbReference type="InterPro" id="IPR006179">
    <property type="entry name" value="5_nucleotidase/apyrase"/>
</dbReference>
<sequence length="605" mass="64051">MLRTPPCSCCPGLPVRARCFARLLLRLAVSLAVCLATGLASADSVPARSAAPAHAPSGTVVLQQAHGTPCGQAGQFGQAAQAGQPFELVLLHTNDTHAHAAGRDRNGNASYDQQSGAGGAARLAARMKAIRAASDHVLVLDAGDQWQGSLYFSVLGWPFQARLNALMPWDALTLGNHEFDEGCEELARYLPEAGTMVLAANLAPGPDCPLDSVRSCWQPWRLFEMDGRKVAVIGLANDEVHTLARVCPDTHFTEARSTLEAIVRRLEAGGVDIIIALTHLGLDRDRELARSVRGVDVVVGGHTHSYLGPVHAGEPVSAGPYPIVEQGPDGQPVLVVTAKRAAQYLGELRVLFDAQGRPEQWSGGLQALHRDDPLAPEVAALVAAGTRELAGVRSILLGSMDLEFPDGMEACRAGECLSALVTTDAMLELGRAYGADIALANAGGFRAALPKGSINQGHVLDILPFGNCLVVRDYTGAQLRAALEHGVAEGPGPHLLQCAGLRYRVDCAREPGKRVLSVEVQSRAKGPNQAQGSHQAGSYAPLRDEALYRVILPSFLAEGGDGHRALREGRVVPSPEPLDADVLADFIRRHAPLSLPETGRLVLVP</sequence>
<dbReference type="InterPro" id="IPR004843">
    <property type="entry name" value="Calcineurin-like_PHP"/>
</dbReference>
<dbReference type="GO" id="GO:0000166">
    <property type="term" value="F:nucleotide binding"/>
    <property type="evidence" value="ECO:0007669"/>
    <property type="project" value="UniProtKB-KW"/>
</dbReference>
<reference evidence="5" key="1">
    <citation type="journal article" date="2021" name="PeerJ">
        <title>Extensive microbial diversity within the chicken gut microbiome revealed by metagenomics and culture.</title>
        <authorList>
            <person name="Gilroy R."/>
            <person name="Ravi A."/>
            <person name="Getino M."/>
            <person name="Pursley I."/>
            <person name="Horton D.L."/>
            <person name="Alikhan N.F."/>
            <person name="Baker D."/>
            <person name="Gharbi K."/>
            <person name="Hall N."/>
            <person name="Watson M."/>
            <person name="Adriaenssens E.M."/>
            <person name="Foster-Nyarko E."/>
            <person name="Jarju S."/>
            <person name="Secka A."/>
            <person name="Antonio M."/>
            <person name="Oren A."/>
            <person name="Chaudhuri R.R."/>
            <person name="La Ragione R."/>
            <person name="Hildebrand F."/>
            <person name="Pallen M.J."/>
        </authorList>
    </citation>
    <scope>NUCLEOTIDE SEQUENCE</scope>
    <source>
        <strain evidence="5">ChiHecec2B26-446</strain>
    </source>
</reference>
<dbReference type="InterPro" id="IPR008334">
    <property type="entry name" value="5'-Nucleotdase_C"/>
</dbReference>
<evidence type="ECO:0000256" key="1">
    <source>
        <dbReference type="ARBA" id="ARBA00022729"/>
    </source>
</evidence>
<keyword evidence="2" id="KW-0547">Nucleotide-binding</keyword>
<evidence type="ECO:0000313" key="5">
    <source>
        <dbReference type="EMBL" id="HIW00557.1"/>
    </source>
</evidence>
<name>A0A9D1PXR4_9BACT</name>
<dbReference type="PANTHER" id="PTHR11575">
    <property type="entry name" value="5'-NUCLEOTIDASE-RELATED"/>
    <property type="match status" value="1"/>
</dbReference>